<evidence type="ECO:0000313" key="1">
    <source>
        <dbReference type="EMBL" id="MFA3838621.1"/>
    </source>
</evidence>
<organism evidence="1 2">
    <name type="scientific">Streptomyces aureus</name>
    <dbReference type="NCBI Taxonomy" id="193461"/>
    <lineage>
        <taxon>Bacteria</taxon>
        <taxon>Bacillati</taxon>
        <taxon>Actinomycetota</taxon>
        <taxon>Actinomycetes</taxon>
        <taxon>Kitasatosporales</taxon>
        <taxon>Streptomycetaceae</taxon>
        <taxon>Streptomyces</taxon>
    </lineage>
</organism>
<dbReference type="EMBL" id="JBGOSP010000010">
    <property type="protein sequence ID" value="MFA3838621.1"/>
    <property type="molecule type" value="Genomic_DNA"/>
</dbReference>
<keyword evidence="2" id="KW-1185">Reference proteome</keyword>
<name>A0ABV4SN03_9ACTN</name>
<dbReference type="Proteomes" id="UP001571476">
    <property type="component" value="Unassembled WGS sequence"/>
</dbReference>
<proteinExistence type="predicted"/>
<sequence>MTCRSCTGHHPVRLQAFPAGDPRASLAAAHAAAEERSRTGAPVHVHYDAIHDTFAVIRTDAPQSTSV</sequence>
<gene>
    <name evidence="1" type="ORF">ACEG43_20995</name>
</gene>
<comment type="caution">
    <text evidence="1">The sequence shown here is derived from an EMBL/GenBank/DDBJ whole genome shotgun (WGS) entry which is preliminary data.</text>
</comment>
<dbReference type="RefSeq" id="WP_372563713.1">
    <property type="nucleotide sequence ID" value="NZ_JBGOSP010000010.1"/>
</dbReference>
<protein>
    <submittedName>
        <fullName evidence="1">Uncharacterized protein</fullName>
    </submittedName>
</protein>
<evidence type="ECO:0000313" key="2">
    <source>
        <dbReference type="Proteomes" id="UP001571476"/>
    </source>
</evidence>
<accession>A0ABV4SN03</accession>
<reference evidence="1 2" key="1">
    <citation type="submission" date="2024-08" db="EMBL/GenBank/DDBJ databases">
        <title>Genome sequence of Streptomyces aureus CACIA-1.46HGO.</title>
        <authorList>
            <person name="Evangelista-Martinez Z."/>
        </authorList>
    </citation>
    <scope>NUCLEOTIDE SEQUENCE [LARGE SCALE GENOMIC DNA]</scope>
    <source>
        <strain evidence="1 2">CACIA-1.46HGO</strain>
    </source>
</reference>